<evidence type="ECO:0000313" key="2">
    <source>
        <dbReference type="Proteomes" id="UP000001654"/>
    </source>
</evidence>
<protein>
    <submittedName>
        <fullName evidence="1">Uncharacterized protein</fullName>
    </submittedName>
</protein>
<dbReference type="Proteomes" id="UP000001654">
    <property type="component" value="Chromosome"/>
</dbReference>
<reference evidence="1 2" key="1">
    <citation type="journal article" date="2010" name="BMC Genomics">
        <title>The complete genome of Zunongwangia profunda SM-A87 reveals its adaptation to the deep-sea environment and ecological role in sedimentary organic nitrogen degradation.</title>
        <authorList>
            <person name="Qin Q.L."/>
            <person name="Zhang X.Y."/>
            <person name="Wang X.M."/>
            <person name="Liu G.M."/>
            <person name="Chen X.L."/>
            <person name="Xie B.B."/>
            <person name="Dang H.Y."/>
            <person name="Zhou B.C."/>
            <person name="Yu J."/>
            <person name="Zhang Y.Z."/>
        </authorList>
    </citation>
    <scope>NUCLEOTIDE SEQUENCE [LARGE SCALE GENOMIC DNA]</scope>
    <source>
        <strain evidence="2">DSM 18752 / CCTCC AB 206139 / SM-A87</strain>
    </source>
</reference>
<dbReference type="AlphaFoldDB" id="D5BCT5"/>
<sequence>MKISEIDEYFYYANGMYPLGLPVRKSLSKLISLFRFASFWYN</sequence>
<keyword evidence="2" id="KW-1185">Reference proteome</keyword>
<proteinExistence type="predicted"/>
<dbReference type="KEGG" id="zpr:ZPR_0237"/>
<dbReference type="EMBL" id="CP001650">
    <property type="protein sequence ID" value="ADF50598.1"/>
    <property type="molecule type" value="Genomic_DNA"/>
</dbReference>
<accession>D5BCT5</accession>
<dbReference type="STRING" id="655815.ZPR_0237"/>
<evidence type="ECO:0000313" key="1">
    <source>
        <dbReference type="EMBL" id="ADF50598.1"/>
    </source>
</evidence>
<dbReference type="HOGENOM" id="CLU_3260216_0_0_10"/>
<gene>
    <name evidence="1" type="ordered locus">ZPR_0237</name>
</gene>
<name>D5BCT5_ZUNPS</name>
<organism evidence="1 2">
    <name type="scientific">Zunongwangia profunda (strain DSM 18752 / CCTCC AB 206139 / SM-A87)</name>
    <name type="common">Wangia profunda</name>
    <dbReference type="NCBI Taxonomy" id="655815"/>
    <lineage>
        <taxon>Bacteria</taxon>
        <taxon>Pseudomonadati</taxon>
        <taxon>Bacteroidota</taxon>
        <taxon>Flavobacteriia</taxon>
        <taxon>Flavobacteriales</taxon>
        <taxon>Flavobacteriaceae</taxon>
        <taxon>Zunongwangia</taxon>
    </lineage>
</organism>